<dbReference type="EMBL" id="CM046388">
    <property type="protein sequence ID" value="KAI8572835.1"/>
    <property type="molecule type" value="Genomic_DNA"/>
</dbReference>
<proteinExistence type="predicted"/>
<evidence type="ECO:0000313" key="1">
    <source>
        <dbReference type="EMBL" id="KAI8572835.1"/>
    </source>
</evidence>
<dbReference type="Proteomes" id="UP001062846">
    <property type="component" value="Chromosome 1"/>
</dbReference>
<keyword evidence="2" id="KW-1185">Reference proteome</keyword>
<sequence length="107" mass="12370">MGGRFVIVTFPDEEMRNKALEEKWFEELKPWNGDQAKDERLVWIACYGMPLNAWNMPAFRSIGSIWGHFLEVDEETLKEVSFDKGKVLIATENTSKISDKIQFIVDG</sequence>
<name>A0ACC0Q502_RHOML</name>
<gene>
    <name evidence="1" type="ORF">RHMOL_Rhmol01G0231200</name>
</gene>
<organism evidence="1 2">
    <name type="scientific">Rhododendron molle</name>
    <name type="common">Chinese azalea</name>
    <name type="synonym">Azalea mollis</name>
    <dbReference type="NCBI Taxonomy" id="49168"/>
    <lineage>
        <taxon>Eukaryota</taxon>
        <taxon>Viridiplantae</taxon>
        <taxon>Streptophyta</taxon>
        <taxon>Embryophyta</taxon>
        <taxon>Tracheophyta</taxon>
        <taxon>Spermatophyta</taxon>
        <taxon>Magnoliopsida</taxon>
        <taxon>eudicotyledons</taxon>
        <taxon>Gunneridae</taxon>
        <taxon>Pentapetalae</taxon>
        <taxon>asterids</taxon>
        <taxon>Ericales</taxon>
        <taxon>Ericaceae</taxon>
        <taxon>Ericoideae</taxon>
        <taxon>Rhodoreae</taxon>
        <taxon>Rhododendron</taxon>
    </lineage>
</organism>
<protein>
    <submittedName>
        <fullName evidence="1">Uncharacterized protein</fullName>
    </submittedName>
</protein>
<reference evidence="1" key="1">
    <citation type="submission" date="2022-02" db="EMBL/GenBank/DDBJ databases">
        <title>Plant Genome Project.</title>
        <authorList>
            <person name="Zhang R.-G."/>
        </authorList>
    </citation>
    <scope>NUCLEOTIDE SEQUENCE</scope>
    <source>
        <strain evidence="1">AT1</strain>
    </source>
</reference>
<comment type="caution">
    <text evidence="1">The sequence shown here is derived from an EMBL/GenBank/DDBJ whole genome shotgun (WGS) entry which is preliminary data.</text>
</comment>
<evidence type="ECO:0000313" key="2">
    <source>
        <dbReference type="Proteomes" id="UP001062846"/>
    </source>
</evidence>
<accession>A0ACC0Q502</accession>